<gene>
    <name evidence="11" type="ORF">E1301_Tti015479</name>
</gene>
<evidence type="ECO:0000256" key="7">
    <source>
        <dbReference type="ARBA" id="ARBA00023170"/>
    </source>
</evidence>
<name>A0A5A9PP14_9TELE</name>
<dbReference type="PRINTS" id="PR01157">
    <property type="entry name" value="P2YPURNOCPTR"/>
</dbReference>
<dbReference type="EMBL" id="SOYY01000004">
    <property type="protein sequence ID" value="KAA0722696.1"/>
    <property type="molecule type" value="Genomic_DNA"/>
</dbReference>
<dbReference type="GO" id="GO:0005886">
    <property type="term" value="C:plasma membrane"/>
    <property type="evidence" value="ECO:0007669"/>
    <property type="project" value="UniProtKB-SubCell"/>
</dbReference>
<dbReference type="PROSITE" id="PS50262">
    <property type="entry name" value="G_PROTEIN_RECEP_F1_2"/>
    <property type="match status" value="1"/>
</dbReference>
<evidence type="ECO:0000256" key="1">
    <source>
        <dbReference type="ARBA" id="ARBA00004651"/>
    </source>
</evidence>
<keyword evidence="6 9" id="KW-0472">Membrane</keyword>
<dbReference type="AlphaFoldDB" id="A0A5A9PP14"/>
<comment type="subcellular location">
    <subcellularLocation>
        <location evidence="1">Cell membrane</location>
        <topology evidence="1">Multi-pass membrane protein</topology>
    </subcellularLocation>
</comment>
<evidence type="ECO:0000256" key="6">
    <source>
        <dbReference type="ARBA" id="ARBA00023136"/>
    </source>
</evidence>
<feature type="transmembrane region" description="Helical" evidence="9">
    <location>
        <begin position="58"/>
        <end position="81"/>
    </location>
</feature>
<dbReference type="PANTHER" id="PTHR24231">
    <property type="entry name" value="PURINOCEPTOR-RELATED G-PROTEIN COUPLED RECEPTOR"/>
    <property type="match status" value="1"/>
</dbReference>
<evidence type="ECO:0000256" key="2">
    <source>
        <dbReference type="ARBA" id="ARBA00022475"/>
    </source>
</evidence>
<feature type="transmembrane region" description="Helical" evidence="9">
    <location>
        <begin position="227"/>
        <end position="248"/>
    </location>
</feature>
<evidence type="ECO:0000256" key="3">
    <source>
        <dbReference type="ARBA" id="ARBA00022692"/>
    </source>
</evidence>
<organism evidence="11 12">
    <name type="scientific">Triplophysa tibetana</name>
    <dbReference type="NCBI Taxonomy" id="1572043"/>
    <lineage>
        <taxon>Eukaryota</taxon>
        <taxon>Metazoa</taxon>
        <taxon>Chordata</taxon>
        <taxon>Craniata</taxon>
        <taxon>Vertebrata</taxon>
        <taxon>Euteleostomi</taxon>
        <taxon>Actinopterygii</taxon>
        <taxon>Neopterygii</taxon>
        <taxon>Teleostei</taxon>
        <taxon>Ostariophysi</taxon>
        <taxon>Cypriniformes</taxon>
        <taxon>Nemacheilidae</taxon>
        <taxon>Triplophysa</taxon>
    </lineage>
</organism>
<keyword evidence="5" id="KW-0297">G-protein coupled receptor</keyword>
<keyword evidence="4 9" id="KW-1133">Transmembrane helix</keyword>
<evidence type="ECO:0000256" key="4">
    <source>
        <dbReference type="ARBA" id="ARBA00022989"/>
    </source>
</evidence>
<dbReference type="InterPro" id="IPR017452">
    <property type="entry name" value="GPCR_Rhodpsn_7TM"/>
</dbReference>
<evidence type="ECO:0000256" key="5">
    <source>
        <dbReference type="ARBA" id="ARBA00023040"/>
    </source>
</evidence>
<proteinExistence type="predicted"/>
<comment type="caution">
    <text evidence="11">The sequence shown here is derived from an EMBL/GenBank/DDBJ whole genome shotgun (WGS) entry which is preliminary data.</text>
</comment>
<keyword evidence="3 9" id="KW-0812">Transmembrane</keyword>
<keyword evidence="12" id="KW-1185">Reference proteome</keyword>
<dbReference type="GO" id="GO:0004930">
    <property type="term" value="F:G protein-coupled receptor activity"/>
    <property type="evidence" value="ECO:0007669"/>
    <property type="project" value="UniProtKB-KW"/>
</dbReference>
<keyword evidence="7 11" id="KW-0675">Receptor</keyword>
<feature type="transmembrane region" description="Helical" evidence="9">
    <location>
        <begin position="135"/>
        <end position="155"/>
    </location>
</feature>
<evidence type="ECO:0000313" key="11">
    <source>
        <dbReference type="EMBL" id="KAA0722696.1"/>
    </source>
</evidence>
<evidence type="ECO:0000256" key="9">
    <source>
        <dbReference type="SAM" id="Phobius"/>
    </source>
</evidence>
<dbReference type="SUPFAM" id="SSF81321">
    <property type="entry name" value="Family A G protein-coupled receptor-like"/>
    <property type="match status" value="1"/>
</dbReference>
<evidence type="ECO:0000313" key="12">
    <source>
        <dbReference type="Proteomes" id="UP000324632"/>
    </source>
</evidence>
<dbReference type="PANTHER" id="PTHR24231:SF15">
    <property type="entry name" value="2-OXOGLUTARATE RECEPTOR 1"/>
    <property type="match status" value="1"/>
</dbReference>
<evidence type="ECO:0000256" key="8">
    <source>
        <dbReference type="ARBA" id="ARBA00023224"/>
    </source>
</evidence>
<sequence>MSNVSVNDNCTNVDHAVKRFYLPVMYSFIFILGALGNVTALVVYVLKVRPWTNSTIIMVNLLITDLLLMVSLPFLVYYYTLDDTWSLGIQMCRFIRFIFHFNLYGSILFLTCLSIFRYVAVVHPLRRENVKRKRWGVLACVVVWTLAVALISPMFNLFELKVQNNKTVCPDYASSEIDFVWKYSWVMTVLGYVTPLIVVCLCYWRIMKVLAKGPHTGSAIRVRARRVIVLILTCFIVCFLPFHVLRALRIYTRIMTDVTCTLDKGVHAAYVISRPIAVLNIVFNMMLYTLSGDSFKQAFVELFRCTKIAEKTKYILNVAVISKPTTDSH</sequence>
<feature type="domain" description="G-protein coupled receptors family 1 profile" evidence="10">
    <location>
        <begin position="36"/>
        <end position="288"/>
    </location>
</feature>
<dbReference type="Gene3D" id="1.20.1070.10">
    <property type="entry name" value="Rhodopsin 7-helix transmembrane proteins"/>
    <property type="match status" value="1"/>
</dbReference>
<feature type="transmembrane region" description="Helical" evidence="9">
    <location>
        <begin position="183"/>
        <end position="206"/>
    </location>
</feature>
<dbReference type="InterPro" id="IPR000276">
    <property type="entry name" value="GPCR_Rhodpsn"/>
</dbReference>
<dbReference type="Pfam" id="PF00001">
    <property type="entry name" value="7tm_1"/>
    <property type="match status" value="1"/>
</dbReference>
<evidence type="ECO:0000259" key="10">
    <source>
        <dbReference type="PROSITE" id="PS50262"/>
    </source>
</evidence>
<feature type="transmembrane region" description="Helical" evidence="9">
    <location>
        <begin position="101"/>
        <end position="123"/>
    </location>
</feature>
<feature type="transmembrane region" description="Helical" evidence="9">
    <location>
        <begin position="268"/>
        <end position="290"/>
    </location>
</feature>
<feature type="transmembrane region" description="Helical" evidence="9">
    <location>
        <begin position="20"/>
        <end position="46"/>
    </location>
</feature>
<keyword evidence="2" id="KW-1003">Cell membrane</keyword>
<reference evidence="11 12" key="1">
    <citation type="journal article" date="2019" name="Mol. Ecol. Resour.">
        <title>Chromosome-level genome assembly of Triplophysa tibetana, a fish adapted to the harsh high-altitude environment of the Tibetan Plateau.</title>
        <authorList>
            <person name="Yang X."/>
            <person name="Liu H."/>
            <person name="Ma Z."/>
            <person name="Zou Y."/>
            <person name="Zou M."/>
            <person name="Mao Y."/>
            <person name="Li X."/>
            <person name="Wang H."/>
            <person name="Chen T."/>
            <person name="Wang W."/>
            <person name="Yang R."/>
        </authorList>
    </citation>
    <scope>NUCLEOTIDE SEQUENCE [LARGE SCALE GENOMIC DNA]</scope>
    <source>
        <strain evidence="11">TTIB1903HZAU</strain>
        <tissue evidence="11">Muscle</tissue>
    </source>
</reference>
<accession>A0A5A9PP14</accession>
<dbReference type="Proteomes" id="UP000324632">
    <property type="component" value="Chromosome 4"/>
</dbReference>
<dbReference type="PRINTS" id="PR00237">
    <property type="entry name" value="GPCRRHODOPSN"/>
</dbReference>
<protein>
    <submittedName>
        <fullName evidence="11">2-oxoglutarate receptor 1</fullName>
    </submittedName>
</protein>
<keyword evidence="8" id="KW-0807">Transducer</keyword>